<accession>A0ABR9R5V9</accession>
<evidence type="ECO:0000313" key="1">
    <source>
        <dbReference type="EMBL" id="MBE5038430.1"/>
    </source>
</evidence>
<sequence length="201" mass="23099">MEEKEYAGDYRIEQSFTFGRHHFVIGIDENAAEKYLLAERQATAFGYEYREAVVSNDYLEIVNEFALRIQDEVEVLRDIHSERGSDGIPFGPEACREDSSKQNYENQILILNPAYLSPEYRTKEDQLVLAISGFGCAPGRRAQRILCQSLSDGEKFYIRGYDVLGIISQQCVPHWAEVSANLIRDVVQKERQEHKAPNCER</sequence>
<name>A0ABR9R5V9_9FIRM</name>
<gene>
    <name evidence="1" type="ORF">INF35_11590</name>
</gene>
<keyword evidence="2" id="KW-1185">Reference proteome</keyword>
<dbReference type="EMBL" id="JADCKC010000003">
    <property type="protein sequence ID" value="MBE5038430.1"/>
    <property type="molecule type" value="Genomic_DNA"/>
</dbReference>
<evidence type="ECO:0000313" key="2">
    <source>
        <dbReference type="Proteomes" id="UP000768567"/>
    </source>
</evidence>
<evidence type="ECO:0008006" key="3">
    <source>
        <dbReference type="Google" id="ProtNLM"/>
    </source>
</evidence>
<proteinExistence type="predicted"/>
<comment type="caution">
    <text evidence="1">The sequence shown here is derived from an EMBL/GenBank/DDBJ whole genome shotgun (WGS) entry which is preliminary data.</text>
</comment>
<reference evidence="1 2" key="1">
    <citation type="submission" date="2020-10" db="EMBL/GenBank/DDBJ databases">
        <title>ChiBAC.</title>
        <authorList>
            <person name="Zenner C."/>
            <person name="Hitch T.C.A."/>
            <person name="Clavel T."/>
        </authorList>
    </citation>
    <scope>NUCLEOTIDE SEQUENCE [LARGE SCALE GENOMIC DNA]</scope>
    <source>
        <strain evidence="1 2">DSM 109015</strain>
    </source>
</reference>
<dbReference type="RefSeq" id="WP_193502574.1">
    <property type="nucleotide sequence ID" value="NZ_JADCKC010000003.1"/>
</dbReference>
<organism evidence="1 2">
    <name type="scientific">Gemmiger gallinarum</name>
    <dbReference type="NCBI Taxonomy" id="2779354"/>
    <lineage>
        <taxon>Bacteria</taxon>
        <taxon>Bacillati</taxon>
        <taxon>Bacillota</taxon>
        <taxon>Clostridia</taxon>
        <taxon>Eubacteriales</taxon>
        <taxon>Gemmiger</taxon>
    </lineage>
</organism>
<protein>
    <recommendedName>
        <fullName evidence="3">DUF3990 domain-containing protein</fullName>
    </recommendedName>
</protein>
<dbReference type="Proteomes" id="UP000768567">
    <property type="component" value="Unassembled WGS sequence"/>
</dbReference>